<name>A0A4U9W1I2_9SPHI</name>
<reference evidence="2 3" key="1">
    <citation type="submission" date="2019-05" db="EMBL/GenBank/DDBJ databases">
        <authorList>
            <consortium name="Pathogen Informatics"/>
        </authorList>
    </citation>
    <scope>NUCLEOTIDE SEQUENCE [LARGE SCALE GENOMIC DNA]</scope>
    <source>
        <strain evidence="2 3">NCTC11429</strain>
    </source>
</reference>
<evidence type="ECO:0000313" key="3">
    <source>
        <dbReference type="Proteomes" id="UP000308196"/>
    </source>
</evidence>
<sequence length="875" mass="99227">MKSFLCSLCLTMGPAVLFAQEQIAGTISSSKQAVPYATIVIGYANSSLQTVRSNSKGEYVFNLTKEDRAKVQWIEVSHISYEKIRKEYKDIGQRMDFELVRKSIQLADVTVKSKPLAVRRAGDTTRYAVNNFASPEDRNIGDVLRRMPGIEVDDNGVIKHNGKTVSRMYVDGDNVFQNGYGVGTRTIQPKAVKSVDLIQNHEHKKVKQGVSNSEDVALNLVLNEDARMIWSGEATLGLAAPADAFVNGNAMSFKKKYKTLNTLQYNSIGEGIDNDVEPISSFNLAEPIVAATPSVPKNKYYDNRSLALNVNQFYKSSERWTASLNGNLWADRERRSSGGTQRYLLADGNQVTYTNTYHTTRKPLFGRGSFTLEGNDNRFYFKNSLSYKAENQNHHTWLLDDATRYDQWGRDRLSFISESMEYTPQLKNKDLLTFNLDVARKWHRDRLEVLPGVMADYLNQSQPYDAVRQSITLPQTNGNIQVAYTRNRSSLKRTYFAGLRYLNKELGSVLNLVKDGSVYAHENFPDNDLLWRQAQASAGIKLDWKNKDFIFSGNFPLTANRWNIEDRQADETSLTKKLLFTPAVSLQAFLPNRDNFLLTLRFNRENSDLDQLYPNPILSNFREIKSFDVPLYFTSSQSYILRYALERPISLLYVNVTASHLKTKTDYLLGQDVTPQGIISKLIPQANQTSSNALTLGVSKSFLKEGVFLGFNGGINQNKYQQLLNEQLVSATSMALNVSPRLEYKGISHTTLSYQYAYSRLLNKLKGQHEQQSSEFISQTHSLSALYMVGTYLFVKGTWNYGSYRSSALDPFANGFLDASIRYQPLKSKHSLELNVNNILNKRLYSSYSISANLENRQAIPLRGFQSVLKYSFLF</sequence>
<evidence type="ECO:0000313" key="2">
    <source>
        <dbReference type="EMBL" id="VTR51591.1"/>
    </source>
</evidence>
<gene>
    <name evidence="2" type="ORF">NCTC11429_04384</name>
</gene>
<proteinExistence type="predicted"/>
<organism evidence="2 3">
    <name type="scientific">Sphingobacterium thalpophilum</name>
    <dbReference type="NCBI Taxonomy" id="259"/>
    <lineage>
        <taxon>Bacteria</taxon>
        <taxon>Pseudomonadati</taxon>
        <taxon>Bacteroidota</taxon>
        <taxon>Sphingobacteriia</taxon>
        <taxon>Sphingobacteriales</taxon>
        <taxon>Sphingobacteriaceae</taxon>
        <taxon>Sphingobacterium</taxon>
    </lineage>
</organism>
<dbReference type="SUPFAM" id="SSF56935">
    <property type="entry name" value="Porins"/>
    <property type="match status" value="1"/>
</dbReference>
<evidence type="ECO:0008006" key="4">
    <source>
        <dbReference type="Google" id="ProtNLM"/>
    </source>
</evidence>
<dbReference type="GeneID" id="78464971"/>
<dbReference type="KEGG" id="stha:NCTC11429_04384"/>
<dbReference type="STRING" id="1123265.GCA_000686625_03684"/>
<feature type="signal peptide" evidence="1">
    <location>
        <begin position="1"/>
        <end position="19"/>
    </location>
</feature>
<dbReference type="Proteomes" id="UP000308196">
    <property type="component" value="Chromosome"/>
</dbReference>
<protein>
    <recommendedName>
        <fullName evidence="4">TonB-dependent receptor</fullName>
    </recommendedName>
</protein>
<keyword evidence="1" id="KW-0732">Signal</keyword>
<dbReference type="AlphaFoldDB" id="A0A4U9W1I2"/>
<accession>A0A4U9W1I2</accession>
<dbReference type="RefSeq" id="WP_138097014.1">
    <property type="nucleotide sequence ID" value="NZ_JBPFQZ010000009.1"/>
</dbReference>
<feature type="chain" id="PRO_5020792792" description="TonB-dependent receptor" evidence="1">
    <location>
        <begin position="20"/>
        <end position="875"/>
    </location>
</feature>
<dbReference type="EMBL" id="LR590484">
    <property type="protein sequence ID" value="VTR51591.1"/>
    <property type="molecule type" value="Genomic_DNA"/>
</dbReference>
<evidence type="ECO:0000256" key="1">
    <source>
        <dbReference type="SAM" id="SignalP"/>
    </source>
</evidence>